<evidence type="ECO:0000256" key="1">
    <source>
        <dbReference type="ARBA" id="ARBA00007406"/>
    </source>
</evidence>
<dbReference type="Gene3D" id="3.40.50.720">
    <property type="entry name" value="NAD(P)-binding Rossmann-like Domain"/>
    <property type="match status" value="1"/>
</dbReference>
<dbReference type="InterPro" id="IPR020830">
    <property type="entry name" value="GlycerAld_3-P_DH_AS"/>
</dbReference>
<dbReference type="GO" id="GO:0051287">
    <property type="term" value="F:NAD binding"/>
    <property type="evidence" value="ECO:0007669"/>
    <property type="project" value="InterPro"/>
</dbReference>
<organism evidence="4">
    <name type="scientific">marine sediment metagenome</name>
    <dbReference type="NCBI Taxonomy" id="412755"/>
    <lineage>
        <taxon>unclassified sequences</taxon>
        <taxon>metagenomes</taxon>
        <taxon>ecological metagenomes</taxon>
    </lineage>
</organism>
<comment type="similarity">
    <text evidence="1">Belongs to the glyceraldehyde-3-phosphate dehydrogenase family.</text>
</comment>
<dbReference type="PANTHER" id="PTHR43148">
    <property type="entry name" value="GLYCERALDEHYDE-3-PHOSPHATE DEHYDROGENASE 2"/>
    <property type="match status" value="1"/>
</dbReference>
<dbReference type="SUPFAM" id="SSF51735">
    <property type="entry name" value="NAD(P)-binding Rossmann-fold domains"/>
    <property type="match status" value="1"/>
</dbReference>
<dbReference type="PIRSF" id="PIRSF000149">
    <property type="entry name" value="GAP_DH"/>
    <property type="match status" value="1"/>
</dbReference>
<dbReference type="PROSITE" id="PS00071">
    <property type="entry name" value="GAPDH"/>
    <property type="match status" value="1"/>
</dbReference>
<dbReference type="NCBIfam" id="TIGR01534">
    <property type="entry name" value="GAPDH-I"/>
    <property type="match status" value="1"/>
</dbReference>
<name>X1FLJ4_9ZZZZ</name>
<sequence length="333" mass="35859">MVKRVAINGFGRIGRNFFRAAWGNPGLEIVSINDLFAPEYLAYVLKYDSVFGRFKGDIKHTENSLIIDGREIPITAERDPANLPHASNNIDVVLESTGFFTNRDGAAKHLAAGAKKVLISAPATDPDVTVVIGVNDDIIKDEHKIISNASCTTNCLGPVTKVLHDNFTILSGFMTTIHSYTGDQRTVDTARKDAPIKMTRGRGAAANMIPTSTGAAKAIGVVIPELQGKIDGVAVRVPTPDGSVVDLTVVVEKDVSVDAVNSAMKAAAKGPLKDILEYTEDPIVSSDVIGNPHSSVFSAMMTKVIGKTVKIFSWYDNEWAYSMRCVDLIVNKL</sequence>
<evidence type="ECO:0000259" key="3">
    <source>
        <dbReference type="SMART" id="SM00846"/>
    </source>
</evidence>
<protein>
    <recommendedName>
        <fullName evidence="3">Glyceraldehyde 3-phosphate dehydrogenase NAD(P) binding domain-containing protein</fullName>
    </recommendedName>
</protein>
<dbReference type="InterPro" id="IPR006424">
    <property type="entry name" value="Glyceraldehyde-3-P_DH_1"/>
</dbReference>
<dbReference type="InterPro" id="IPR020829">
    <property type="entry name" value="GlycerAld_3-P_DH_cat"/>
</dbReference>
<keyword evidence="2" id="KW-0560">Oxidoreductase</keyword>
<dbReference type="EMBL" id="BARU01001223">
    <property type="protein sequence ID" value="GAH30244.1"/>
    <property type="molecule type" value="Genomic_DNA"/>
</dbReference>
<evidence type="ECO:0000256" key="2">
    <source>
        <dbReference type="ARBA" id="ARBA00023002"/>
    </source>
</evidence>
<reference evidence="4" key="1">
    <citation type="journal article" date="2014" name="Front. Microbiol.">
        <title>High frequency of phylogenetically diverse reductive dehalogenase-homologous genes in deep subseafloor sedimentary metagenomes.</title>
        <authorList>
            <person name="Kawai M."/>
            <person name="Futagami T."/>
            <person name="Toyoda A."/>
            <person name="Takaki Y."/>
            <person name="Nishi S."/>
            <person name="Hori S."/>
            <person name="Arai W."/>
            <person name="Tsubouchi T."/>
            <person name="Morono Y."/>
            <person name="Uchiyama I."/>
            <person name="Ito T."/>
            <person name="Fujiyama A."/>
            <person name="Inagaki F."/>
            <person name="Takami H."/>
        </authorList>
    </citation>
    <scope>NUCLEOTIDE SEQUENCE</scope>
    <source>
        <strain evidence="4">Expedition CK06-06</strain>
    </source>
</reference>
<accession>X1FLJ4</accession>
<dbReference type="Pfam" id="PF00044">
    <property type="entry name" value="Gp_dh_N"/>
    <property type="match status" value="1"/>
</dbReference>
<comment type="caution">
    <text evidence="4">The sequence shown here is derived from an EMBL/GenBank/DDBJ whole genome shotgun (WGS) entry which is preliminary data.</text>
</comment>
<dbReference type="GO" id="GO:0006006">
    <property type="term" value="P:glucose metabolic process"/>
    <property type="evidence" value="ECO:0007669"/>
    <property type="project" value="InterPro"/>
</dbReference>
<dbReference type="CDD" id="cd18126">
    <property type="entry name" value="GAPDH_I_C"/>
    <property type="match status" value="1"/>
</dbReference>
<dbReference type="FunFam" id="3.30.360.10:FF:000002">
    <property type="entry name" value="Glyceraldehyde-3-phosphate dehydrogenase"/>
    <property type="match status" value="1"/>
</dbReference>
<dbReference type="InterPro" id="IPR036291">
    <property type="entry name" value="NAD(P)-bd_dom_sf"/>
</dbReference>
<dbReference type="Pfam" id="PF02800">
    <property type="entry name" value="Gp_dh_C"/>
    <property type="match status" value="1"/>
</dbReference>
<dbReference type="Gene3D" id="3.30.360.10">
    <property type="entry name" value="Dihydrodipicolinate Reductase, domain 2"/>
    <property type="match status" value="1"/>
</dbReference>
<feature type="domain" description="Glyceraldehyde 3-phosphate dehydrogenase NAD(P) binding" evidence="3">
    <location>
        <begin position="3"/>
        <end position="151"/>
    </location>
</feature>
<evidence type="ECO:0000313" key="4">
    <source>
        <dbReference type="EMBL" id="GAH30244.1"/>
    </source>
</evidence>
<dbReference type="GO" id="GO:0050661">
    <property type="term" value="F:NADP binding"/>
    <property type="evidence" value="ECO:0007669"/>
    <property type="project" value="InterPro"/>
</dbReference>
<proteinExistence type="inferred from homology"/>
<gene>
    <name evidence="4" type="ORF">S03H2_03331</name>
</gene>
<dbReference type="SMART" id="SM00846">
    <property type="entry name" value="Gp_dh_N"/>
    <property type="match status" value="1"/>
</dbReference>
<dbReference type="PRINTS" id="PR00078">
    <property type="entry name" value="G3PDHDRGNASE"/>
</dbReference>
<dbReference type="AlphaFoldDB" id="X1FLJ4"/>
<dbReference type="InterPro" id="IPR020831">
    <property type="entry name" value="GlycerAld/Erythrose_P_DH"/>
</dbReference>
<dbReference type="SUPFAM" id="SSF55347">
    <property type="entry name" value="Glyceraldehyde-3-phosphate dehydrogenase-like, C-terminal domain"/>
    <property type="match status" value="1"/>
</dbReference>
<dbReference type="InterPro" id="IPR020828">
    <property type="entry name" value="GlycerAld_3-P_DH_NAD(P)-bd"/>
</dbReference>
<dbReference type="CDD" id="cd05214">
    <property type="entry name" value="GAPDH_I_N"/>
    <property type="match status" value="1"/>
</dbReference>
<dbReference type="GO" id="GO:0016620">
    <property type="term" value="F:oxidoreductase activity, acting on the aldehyde or oxo group of donors, NAD or NADP as acceptor"/>
    <property type="evidence" value="ECO:0007669"/>
    <property type="project" value="InterPro"/>
</dbReference>
<dbReference type="FunFam" id="3.40.50.720:FF:000001">
    <property type="entry name" value="Glyceraldehyde-3-phosphate dehydrogenase"/>
    <property type="match status" value="1"/>
</dbReference>